<keyword evidence="2" id="KW-1185">Reference proteome</keyword>
<organism evidence="1 2">
    <name type="scientific">Linum tenue</name>
    <dbReference type="NCBI Taxonomy" id="586396"/>
    <lineage>
        <taxon>Eukaryota</taxon>
        <taxon>Viridiplantae</taxon>
        <taxon>Streptophyta</taxon>
        <taxon>Embryophyta</taxon>
        <taxon>Tracheophyta</taxon>
        <taxon>Spermatophyta</taxon>
        <taxon>Magnoliopsida</taxon>
        <taxon>eudicotyledons</taxon>
        <taxon>Gunneridae</taxon>
        <taxon>Pentapetalae</taxon>
        <taxon>rosids</taxon>
        <taxon>fabids</taxon>
        <taxon>Malpighiales</taxon>
        <taxon>Linaceae</taxon>
        <taxon>Linum</taxon>
    </lineage>
</organism>
<gene>
    <name evidence="1" type="ORF">LITE_LOCUS21578</name>
</gene>
<sequence length="23" mass="2770">MLKLVQLLLRMCWRLNQIGLART</sequence>
<evidence type="ECO:0000313" key="2">
    <source>
        <dbReference type="Proteomes" id="UP001154282"/>
    </source>
</evidence>
<evidence type="ECO:0000313" key="1">
    <source>
        <dbReference type="EMBL" id="CAI0428285.1"/>
    </source>
</evidence>
<dbReference type="AlphaFoldDB" id="A0AAV0L1E8"/>
<dbReference type="EMBL" id="CAMGYJ010000006">
    <property type="protein sequence ID" value="CAI0428285.1"/>
    <property type="molecule type" value="Genomic_DNA"/>
</dbReference>
<reference evidence="1" key="1">
    <citation type="submission" date="2022-08" db="EMBL/GenBank/DDBJ databases">
        <authorList>
            <person name="Gutierrez-Valencia J."/>
        </authorList>
    </citation>
    <scope>NUCLEOTIDE SEQUENCE</scope>
</reference>
<comment type="caution">
    <text evidence="1">The sequence shown here is derived from an EMBL/GenBank/DDBJ whole genome shotgun (WGS) entry which is preliminary data.</text>
</comment>
<protein>
    <submittedName>
        <fullName evidence="1">Uncharacterized protein</fullName>
    </submittedName>
</protein>
<dbReference type="Proteomes" id="UP001154282">
    <property type="component" value="Unassembled WGS sequence"/>
</dbReference>
<accession>A0AAV0L1E8</accession>
<proteinExistence type="predicted"/>
<name>A0AAV0L1E8_9ROSI</name>